<proteinExistence type="predicted"/>
<protein>
    <submittedName>
        <fullName evidence="1">Bgt-4328-2</fullName>
    </submittedName>
</protein>
<accession>A0A9X9MF88</accession>
<dbReference type="AlphaFoldDB" id="A0A9X9MF88"/>
<dbReference type="EMBL" id="LR026988">
    <property type="protein sequence ID" value="VDB83996.1"/>
    <property type="molecule type" value="Genomic_DNA"/>
</dbReference>
<reference evidence="1 2" key="1">
    <citation type="submission" date="2018-08" db="EMBL/GenBank/DDBJ databases">
        <authorList>
            <person name="Muller C M."/>
        </authorList>
    </citation>
    <scope>NUCLEOTIDE SEQUENCE [LARGE SCALE GENOMIC DNA]</scope>
</reference>
<gene>
    <name evidence="1" type="ORF">BGT96224V316_LOCUS3105</name>
</gene>
<organism evidence="1 2">
    <name type="scientific">Blumeria graminis f. sp. tritici</name>
    <dbReference type="NCBI Taxonomy" id="62690"/>
    <lineage>
        <taxon>Eukaryota</taxon>
        <taxon>Fungi</taxon>
        <taxon>Dikarya</taxon>
        <taxon>Ascomycota</taxon>
        <taxon>Pezizomycotina</taxon>
        <taxon>Leotiomycetes</taxon>
        <taxon>Erysiphales</taxon>
        <taxon>Erysiphaceae</taxon>
        <taxon>Blumeria</taxon>
    </lineage>
</organism>
<keyword evidence="2" id="KW-1185">Reference proteome</keyword>
<feature type="non-terminal residue" evidence="1">
    <location>
        <position position="1"/>
    </location>
</feature>
<name>A0A9X9MF88_BLUGR</name>
<evidence type="ECO:0000313" key="1">
    <source>
        <dbReference type="EMBL" id="VDB83996.1"/>
    </source>
</evidence>
<evidence type="ECO:0000313" key="2">
    <source>
        <dbReference type="Proteomes" id="UP000324639"/>
    </source>
</evidence>
<dbReference type="Proteomes" id="UP000324639">
    <property type="component" value="Chromosome Bgt_-05"/>
</dbReference>
<sequence length="68" mass="7450">NALLHPLPIVQIQALLVVETHHAAAAQQRQRLVTGLPLHQRRGHVDGLADVVVYTKLGKLVLHIGLEL</sequence>